<dbReference type="InterPro" id="IPR004839">
    <property type="entry name" value="Aminotransferase_I/II_large"/>
</dbReference>
<dbReference type="Gene3D" id="3.90.1150.10">
    <property type="entry name" value="Aspartate Aminotransferase, domain 1"/>
    <property type="match status" value="1"/>
</dbReference>
<dbReference type="AlphaFoldDB" id="A0A498RCW0"/>
<accession>A0A498RCW0</accession>
<dbReference type="PANTHER" id="PTHR11879:SF22">
    <property type="entry name" value="ASPARTATE AMINOTRANSFERASE, MITOCHONDRIAL"/>
    <property type="match status" value="1"/>
</dbReference>
<protein>
    <submittedName>
        <fullName evidence="8">Aminotransferase class i/classii</fullName>
    </submittedName>
</protein>
<dbReference type="GO" id="GO:0042802">
    <property type="term" value="F:identical protein binding"/>
    <property type="evidence" value="ECO:0007669"/>
    <property type="project" value="TreeGrafter"/>
</dbReference>
<keyword evidence="4 8" id="KW-0032">Aminotransferase</keyword>
<keyword evidence="6" id="KW-0663">Pyridoxal phosphate</keyword>
<comment type="subunit">
    <text evidence="3">Homodimer.</text>
</comment>
<sequence>MMFSLAASHAKGKLATDKIFGASAAAGKAVAQYGKENVVNATIGAILDDQERLICLPTVETVYRGIPMNEVINYAPIAGLPDFLEAAVDVCCGSHRPDAYIRAVATAGGSGVIHHAIWNYSEIGDTVLTADWYWGPYKVLCEDALRKLDTYALFDEQQAFNVAAFETKVKSLLSKQDSLLIIINTPAHNPTGYSLTDAEWDSVLNVCKDSAKVGSKRIVVLVDVAYMDYAGEKDACRSFLRKFGGLPQNILTVLAFSMSKGYTMYGQRTGAMIGVSSSQDVIREFEAINQYTSRATWSNINRGCMRLLATIHQDKLLSAQLEQEREVLYRMIRDRAEIFMAEASNVELKMLPYVAGFFLSVPAKNTDAVCDELHNDNIFAVPLAKGVRIAVCAVPALKIKGMAAKVKRAIDIVENG</sequence>
<evidence type="ECO:0000256" key="5">
    <source>
        <dbReference type="ARBA" id="ARBA00022679"/>
    </source>
</evidence>
<evidence type="ECO:0000256" key="4">
    <source>
        <dbReference type="ARBA" id="ARBA00022576"/>
    </source>
</evidence>
<dbReference type="Proteomes" id="UP000277811">
    <property type="component" value="Unassembled WGS sequence"/>
</dbReference>
<evidence type="ECO:0000313" key="8">
    <source>
        <dbReference type="EMBL" id="VBB08700.1"/>
    </source>
</evidence>
<keyword evidence="5 8" id="KW-0808">Transferase</keyword>
<proteinExistence type="inferred from homology"/>
<dbReference type="Gene3D" id="3.40.640.10">
    <property type="entry name" value="Type I PLP-dependent aspartate aminotransferase-like (Major domain)"/>
    <property type="match status" value="1"/>
</dbReference>
<evidence type="ECO:0000259" key="7">
    <source>
        <dbReference type="Pfam" id="PF00155"/>
    </source>
</evidence>
<dbReference type="CDD" id="cd00609">
    <property type="entry name" value="AAT_like"/>
    <property type="match status" value="1"/>
</dbReference>
<dbReference type="InterPro" id="IPR015424">
    <property type="entry name" value="PyrdxlP-dep_Trfase"/>
</dbReference>
<dbReference type="OrthoDB" id="9766445at2"/>
<organism evidence="8 9">
    <name type="scientific">Lucifera butyrica</name>
    <dbReference type="NCBI Taxonomy" id="1351585"/>
    <lineage>
        <taxon>Bacteria</taxon>
        <taxon>Bacillati</taxon>
        <taxon>Bacillota</taxon>
        <taxon>Negativicutes</taxon>
        <taxon>Veillonellales</taxon>
        <taxon>Veillonellaceae</taxon>
        <taxon>Lucifera</taxon>
    </lineage>
</organism>
<evidence type="ECO:0000256" key="2">
    <source>
        <dbReference type="ARBA" id="ARBA00007441"/>
    </source>
</evidence>
<dbReference type="GO" id="GO:0030170">
    <property type="term" value="F:pyridoxal phosphate binding"/>
    <property type="evidence" value="ECO:0007669"/>
    <property type="project" value="InterPro"/>
</dbReference>
<evidence type="ECO:0000256" key="1">
    <source>
        <dbReference type="ARBA" id="ARBA00001933"/>
    </source>
</evidence>
<name>A0A498RCW0_9FIRM</name>
<evidence type="ECO:0000256" key="3">
    <source>
        <dbReference type="ARBA" id="ARBA00011738"/>
    </source>
</evidence>
<feature type="domain" description="Aminotransferase class I/classII large" evidence="7">
    <location>
        <begin position="39"/>
        <end position="398"/>
    </location>
</feature>
<comment type="similarity">
    <text evidence="2">Belongs to the class-I pyridoxal-phosphate-dependent aminotransferase family.</text>
</comment>
<dbReference type="InterPro" id="IPR015421">
    <property type="entry name" value="PyrdxlP-dep_Trfase_major"/>
</dbReference>
<dbReference type="GO" id="GO:0006520">
    <property type="term" value="P:amino acid metabolic process"/>
    <property type="evidence" value="ECO:0007669"/>
    <property type="project" value="InterPro"/>
</dbReference>
<dbReference type="EMBL" id="UPPP01000094">
    <property type="protein sequence ID" value="VBB08700.1"/>
    <property type="molecule type" value="Genomic_DNA"/>
</dbReference>
<dbReference type="InterPro" id="IPR000796">
    <property type="entry name" value="Asp_trans"/>
</dbReference>
<dbReference type="InterPro" id="IPR015422">
    <property type="entry name" value="PyrdxlP-dep_Trfase_small"/>
</dbReference>
<gene>
    <name evidence="8" type="ORF">LUCI_3978</name>
</gene>
<dbReference type="SUPFAM" id="SSF53383">
    <property type="entry name" value="PLP-dependent transferases"/>
    <property type="match status" value="1"/>
</dbReference>
<dbReference type="GO" id="GO:0008483">
    <property type="term" value="F:transaminase activity"/>
    <property type="evidence" value="ECO:0007669"/>
    <property type="project" value="UniProtKB-KW"/>
</dbReference>
<evidence type="ECO:0000313" key="9">
    <source>
        <dbReference type="Proteomes" id="UP000277811"/>
    </source>
</evidence>
<keyword evidence="9" id="KW-1185">Reference proteome</keyword>
<reference evidence="8 9" key="1">
    <citation type="submission" date="2018-06" db="EMBL/GenBank/DDBJ databases">
        <authorList>
            <person name="Strepis N."/>
        </authorList>
    </citation>
    <scope>NUCLEOTIDE SEQUENCE [LARGE SCALE GENOMIC DNA]</scope>
    <source>
        <strain evidence="8">LUCI</strain>
    </source>
</reference>
<dbReference type="RefSeq" id="WP_122629562.1">
    <property type="nucleotide sequence ID" value="NZ_UPPP01000094.1"/>
</dbReference>
<comment type="cofactor">
    <cofactor evidence="1">
        <name>pyridoxal 5'-phosphate</name>
        <dbReference type="ChEBI" id="CHEBI:597326"/>
    </cofactor>
</comment>
<dbReference type="PANTHER" id="PTHR11879">
    <property type="entry name" value="ASPARTATE AMINOTRANSFERASE"/>
    <property type="match status" value="1"/>
</dbReference>
<evidence type="ECO:0000256" key="6">
    <source>
        <dbReference type="ARBA" id="ARBA00022898"/>
    </source>
</evidence>
<dbReference type="Pfam" id="PF00155">
    <property type="entry name" value="Aminotran_1_2"/>
    <property type="match status" value="1"/>
</dbReference>